<dbReference type="Proteomes" id="UP000183410">
    <property type="component" value="Unassembled WGS sequence"/>
</dbReference>
<feature type="domain" description="Enoyl reductase (ER)" evidence="7">
    <location>
        <begin position="27"/>
        <end position="361"/>
    </location>
</feature>
<dbReference type="InterPro" id="IPR013149">
    <property type="entry name" value="ADH-like_C"/>
</dbReference>
<dbReference type="PROSITE" id="PS00059">
    <property type="entry name" value="ADH_ZINC"/>
    <property type="match status" value="1"/>
</dbReference>
<dbReference type="InterPro" id="IPR020843">
    <property type="entry name" value="ER"/>
</dbReference>
<dbReference type="PANTHER" id="PTHR43161">
    <property type="entry name" value="SORBITOL DEHYDROGENASE"/>
    <property type="match status" value="1"/>
</dbReference>
<dbReference type="InterPro" id="IPR036291">
    <property type="entry name" value="NAD(P)-bd_dom_sf"/>
</dbReference>
<dbReference type="AlphaFoldDB" id="A0A1I2FJ41"/>
<evidence type="ECO:0000256" key="6">
    <source>
        <dbReference type="RuleBase" id="RU361277"/>
    </source>
</evidence>
<dbReference type="GO" id="GO:0008270">
    <property type="term" value="F:zinc ion binding"/>
    <property type="evidence" value="ECO:0007669"/>
    <property type="project" value="InterPro"/>
</dbReference>
<comment type="cofactor">
    <cofactor evidence="1 6">
        <name>Zn(2+)</name>
        <dbReference type="ChEBI" id="CHEBI:29105"/>
    </cofactor>
</comment>
<dbReference type="SMART" id="SM00829">
    <property type="entry name" value="PKS_ER"/>
    <property type="match status" value="1"/>
</dbReference>
<dbReference type="EMBL" id="FONN01000012">
    <property type="protein sequence ID" value="SFF05275.1"/>
    <property type="molecule type" value="Genomic_DNA"/>
</dbReference>
<dbReference type="SUPFAM" id="SSF51735">
    <property type="entry name" value="NAD(P)-binding Rossmann-fold domains"/>
    <property type="match status" value="1"/>
</dbReference>
<dbReference type="Pfam" id="PF00107">
    <property type="entry name" value="ADH_zinc_N"/>
    <property type="match status" value="1"/>
</dbReference>
<name>A0A1I2FJ41_9BACL</name>
<dbReference type="SUPFAM" id="SSF50129">
    <property type="entry name" value="GroES-like"/>
    <property type="match status" value="1"/>
</dbReference>
<evidence type="ECO:0000256" key="2">
    <source>
        <dbReference type="ARBA" id="ARBA00008072"/>
    </source>
</evidence>
<evidence type="ECO:0000259" key="7">
    <source>
        <dbReference type="SMART" id="SM00829"/>
    </source>
</evidence>
<evidence type="ECO:0000256" key="4">
    <source>
        <dbReference type="ARBA" id="ARBA00022833"/>
    </source>
</evidence>
<dbReference type="InterPro" id="IPR045306">
    <property type="entry name" value="SDH-like"/>
</dbReference>
<dbReference type="Gene3D" id="3.40.50.720">
    <property type="entry name" value="NAD(P)-binding Rossmann-like Domain"/>
    <property type="match status" value="1"/>
</dbReference>
<comment type="similarity">
    <text evidence="2 6">Belongs to the zinc-containing alcohol dehydrogenase family.</text>
</comment>
<proteinExistence type="inferred from homology"/>
<organism evidence="8 9">
    <name type="scientific">Paenibacillus algorifonticola</name>
    <dbReference type="NCBI Taxonomy" id="684063"/>
    <lineage>
        <taxon>Bacteria</taxon>
        <taxon>Bacillati</taxon>
        <taxon>Bacillota</taxon>
        <taxon>Bacilli</taxon>
        <taxon>Bacillales</taxon>
        <taxon>Paenibacillaceae</taxon>
        <taxon>Paenibacillus</taxon>
    </lineage>
</organism>
<dbReference type="PANTHER" id="PTHR43161:SF9">
    <property type="entry name" value="SORBITOL DEHYDROGENASE"/>
    <property type="match status" value="1"/>
</dbReference>
<dbReference type="CDD" id="cd05285">
    <property type="entry name" value="sorbitol_DH"/>
    <property type="match status" value="1"/>
</dbReference>
<dbReference type="Gene3D" id="3.90.180.10">
    <property type="entry name" value="Medium-chain alcohol dehydrogenases, catalytic domain"/>
    <property type="match status" value="1"/>
</dbReference>
<sequence>MRTLIISSILKGELMMSMNVMDAAVMNKPLDIEIQKVPVPTPKDDEALVKVYCIGVCGSDVHYYEHGRIGRYVVEKPIILGHELAGEVVAVGAGVSNVAIGDRVAVEPGVACGRCEYCKSGRYNLCPDVVFMATPPVDGAWAEYVAVRSDFLFKLPDEISFEQGALLEPLSVGLHAMNRAKVTPADRLLVTGLGPIGLLAIQAAKVFGVSEIYATDVVPFRQELAKEMGVTAVIDPMKEDVQARIAELTSGKGVTVIVETSGNGRAIADAVRTVKRGGRIVLVGMPAASEIPVDVNAIIDAEVDVLGLFRYANTYPGAIQALSQSSVDIEKVITHKYALRDTKEAVEMARTQKDTSIKIMIYPNK</sequence>
<dbReference type="InterPro" id="IPR013154">
    <property type="entry name" value="ADH-like_N"/>
</dbReference>
<keyword evidence="9" id="KW-1185">Reference proteome</keyword>
<dbReference type="GO" id="GO:0016616">
    <property type="term" value="F:oxidoreductase activity, acting on the CH-OH group of donors, NAD or NADP as acceptor"/>
    <property type="evidence" value="ECO:0007669"/>
    <property type="project" value="InterPro"/>
</dbReference>
<evidence type="ECO:0000313" key="8">
    <source>
        <dbReference type="EMBL" id="SFF05275.1"/>
    </source>
</evidence>
<accession>A0A1I2FJ41</accession>
<keyword evidence="3 6" id="KW-0479">Metal-binding</keyword>
<evidence type="ECO:0000256" key="3">
    <source>
        <dbReference type="ARBA" id="ARBA00022723"/>
    </source>
</evidence>
<evidence type="ECO:0000256" key="1">
    <source>
        <dbReference type="ARBA" id="ARBA00001947"/>
    </source>
</evidence>
<evidence type="ECO:0000256" key="5">
    <source>
        <dbReference type="ARBA" id="ARBA00023002"/>
    </source>
</evidence>
<keyword evidence="5" id="KW-0560">Oxidoreductase</keyword>
<gene>
    <name evidence="8" type="ORF">SAMN04487969_112114</name>
</gene>
<dbReference type="Pfam" id="PF08240">
    <property type="entry name" value="ADH_N"/>
    <property type="match status" value="1"/>
</dbReference>
<dbReference type="InterPro" id="IPR011032">
    <property type="entry name" value="GroES-like_sf"/>
</dbReference>
<keyword evidence="4 6" id="KW-0862">Zinc</keyword>
<evidence type="ECO:0000313" key="9">
    <source>
        <dbReference type="Proteomes" id="UP000183410"/>
    </source>
</evidence>
<reference evidence="9" key="1">
    <citation type="submission" date="2016-10" db="EMBL/GenBank/DDBJ databases">
        <authorList>
            <person name="Varghese N."/>
            <person name="Submissions S."/>
        </authorList>
    </citation>
    <scope>NUCLEOTIDE SEQUENCE [LARGE SCALE GENOMIC DNA]</scope>
    <source>
        <strain evidence="9">CGMCC 1.10223</strain>
    </source>
</reference>
<protein>
    <submittedName>
        <fullName evidence="8">L-iditol 2-dehydrogenase</fullName>
    </submittedName>
</protein>
<dbReference type="InterPro" id="IPR002328">
    <property type="entry name" value="ADH_Zn_CS"/>
</dbReference>